<evidence type="ECO:0000313" key="1">
    <source>
        <dbReference type="EMBL" id="GAA0406601.1"/>
    </source>
</evidence>
<keyword evidence="2" id="KW-1185">Reference proteome</keyword>
<sequence length="60" mass="7016">MEEAVCHRTESVLEQDNKTVWEALFKAVVEWMLRPPLPIIKLRKTGGFASGPLYFERIRK</sequence>
<dbReference type="Proteomes" id="UP001500340">
    <property type="component" value="Unassembled WGS sequence"/>
</dbReference>
<evidence type="ECO:0000313" key="2">
    <source>
        <dbReference type="Proteomes" id="UP001500340"/>
    </source>
</evidence>
<name>A0ABN0YR61_9BACL</name>
<dbReference type="EMBL" id="BAAACX010000018">
    <property type="protein sequence ID" value="GAA0406601.1"/>
    <property type="molecule type" value="Genomic_DNA"/>
</dbReference>
<comment type="caution">
    <text evidence="1">The sequence shown here is derived from an EMBL/GenBank/DDBJ whole genome shotgun (WGS) entry which is preliminary data.</text>
</comment>
<organism evidence="1 2">
    <name type="scientific">Paenibacillus motobuensis</name>
    <dbReference type="NCBI Taxonomy" id="295324"/>
    <lineage>
        <taxon>Bacteria</taxon>
        <taxon>Bacillati</taxon>
        <taxon>Bacillota</taxon>
        <taxon>Bacilli</taxon>
        <taxon>Bacillales</taxon>
        <taxon>Paenibacillaceae</taxon>
        <taxon>Paenibacillus</taxon>
    </lineage>
</organism>
<proteinExistence type="predicted"/>
<protein>
    <submittedName>
        <fullName evidence="1">Uncharacterized protein</fullName>
    </submittedName>
</protein>
<accession>A0ABN0YR61</accession>
<reference evidence="1 2" key="1">
    <citation type="journal article" date="2019" name="Int. J. Syst. Evol. Microbiol.">
        <title>The Global Catalogue of Microorganisms (GCM) 10K type strain sequencing project: providing services to taxonomists for standard genome sequencing and annotation.</title>
        <authorList>
            <consortium name="The Broad Institute Genomics Platform"/>
            <consortium name="The Broad Institute Genome Sequencing Center for Infectious Disease"/>
            <person name="Wu L."/>
            <person name="Ma J."/>
        </authorList>
    </citation>
    <scope>NUCLEOTIDE SEQUENCE [LARGE SCALE GENOMIC DNA]</scope>
    <source>
        <strain evidence="1 2">JCM 12774</strain>
    </source>
</reference>
<gene>
    <name evidence="1" type="ORF">GCM10008933_41070</name>
</gene>